<comment type="caution">
    <text evidence="2">The sequence shown here is derived from an EMBL/GenBank/DDBJ whole genome shotgun (WGS) entry which is preliminary data.</text>
</comment>
<dbReference type="EMBL" id="WJXB01000008">
    <property type="protein sequence ID" value="MRN55428.1"/>
    <property type="molecule type" value="Genomic_DNA"/>
</dbReference>
<accession>A0A7X2H9N7</accession>
<name>A0A7X2H9N7_9BACL</name>
<protein>
    <submittedName>
        <fullName evidence="2">Uncharacterized protein</fullName>
    </submittedName>
</protein>
<reference evidence="2 3" key="1">
    <citation type="submission" date="2019-11" db="EMBL/GenBank/DDBJ databases">
        <title>Paenibacillus monticola sp. nov., a novel PGPR strain isolated from mountain sample in China.</title>
        <authorList>
            <person name="Zhao Q."/>
            <person name="Li H.-P."/>
            <person name="Zhang J.-L."/>
        </authorList>
    </citation>
    <scope>NUCLEOTIDE SEQUENCE [LARGE SCALE GENOMIC DNA]</scope>
    <source>
        <strain evidence="2 3">LC-T2</strain>
    </source>
</reference>
<organism evidence="2 3">
    <name type="scientific">Paenibacillus monticola</name>
    <dbReference type="NCBI Taxonomy" id="2666075"/>
    <lineage>
        <taxon>Bacteria</taxon>
        <taxon>Bacillati</taxon>
        <taxon>Bacillota</taxon>
        <taxon>Bacilli</taxon>
        <taxon>Bacillales</taxon>
        <taxon>Paenibacillaceae</taxon>
        <taxon>Paenibacillus</taxon>
    </lineage>
</organism>
<keyword evidence="3" id="KW-1185">Reference proteome</keyword>
<dbReference type="Proteomes" id="UP000463051">
    <property type="component" value="Unassembled WGS sequence"/>
</dbReference>
<keyword evidence="1" id="KW-0732">Signal</keyword>
<sequence>MKKVFAVVSSLMIVSGLFGAVGASAAPVAPTVAVDQAENLVTPFANPDVAVNGGYGYARYYASGGRVDVELHSFFLNPQDARVYATKSEPNLWEGIAWFAVSCIPYAGNYIGGLGLLSQIQDAAFVSSIRRYADVNQSVEVTIVKDTAYGITTRSAQYWNGMRDTVQAPLPGNPAYLISSYAQVKY</sequence>
<evidence type="ECO:0000313" key="2">
    <source>
        <dbReference type="EMBL" id="MRN55428.1"/>
    </source>
</evidence>
<evidence type="ECO:0000256" key="1">
    <source>
        <dbReference type="SAM" id="SignalP"/>
    </source>
</evidence>
<feature type="chain" id="PRO_5031249040" evidence="1">
    <location>
        <begin position="26"/>
        <end position="186"/>
    </location>
</feature>
<dbReference type="RefSeq" id="WP_154120920.1">
    <property type="nucleotide sequence ID" value="NZ_WJXB01000008.1"/>
</dbReference>
<dbReference type="AlphaFoldDB" id="A0A7X2H9N7"/>
<evidence type="ECO:0000313" key="3">
    <source>
        <dbReference type="Proteomes" id="UP000463051"/>
    </source>
</evidence>
<proteinExistence type="predicted"/>
<gene>
    <name evidence="2" type="ORF">GJB61_20820</name>
</gene>
<feature type="signal peptide" evidence="1">
    <location>
        <begin position="1"/>
        <end position="25"/>
    </location>
</feature>